<dbReference type="AlphaFoldDB" id="A0A0T7FBM8"/>
<dbReference type="InterPro" id="IPR015421">
    <property type="entry name" value="PyrdxlP-dep_Trfase_major"/>
</dbReference>
<keyword evidence="3" id="KW-0808">Transferase</keyword>
<dbReference type="PANTHER" id="PTHR43686">
    <property type="entry name" value="SULFURTRANSFERASE-RELATED"/>
    <property type="match status" value="1"/>
</dbReference>
<dbReference type="SUPFAM" id="SSF53383">
    <property type="entry name" value="PLP-dependent transferases"/>
    <property type="match status" value="1"/>
</dbReference>
<sequence>MREQADLNPSKELVTVLGKFKSSLEVADPITALKDGLIGSRAKVDGPFGLKDLVYADYVASGRALRQVEQFVLDEVLPYYANSHTEASYCGGMMTRLRREARSVIKECCGADSRHAAIFAGSGATAGLNRLVHLLGITDAIAAGQRVCVIVGPYEHHSNILPWRESGAEIVEIPEGSGGGPDLVLLDEALQGTGADLTICSFSAASNITGISTDVAAVTRLAKQAGAKIVWDYAGAGPYMPISMTPGQGAEIDAIVVSPHKFLGGPGASGVLIVRHDAVVTSKPSWPGGGTVKFVSPTCHDYSDSLEAREEAGTPNVVGDIRAALVFLVKHAIGLEEIRRLNDIFTQRALAAWQDVPQIELLGSAAMARLPIFSFRIRDGKGGYVHQQLVTRMLSDRFGIQARGGCACAGPYVHRLLSIDPETSERIRQAILNGNEIEKPGFTRLNLSVLLSDETVQFILQSVAQLARDAASYTEFYTFDPARAIFSPRIPDLREASYA</sequence>
<dbReference type="OrthoDB" id="9804366at2"/>
<dbReference type="Gene3D" id="3.90.1150.10">
    <property type="entry name" value="Aspartate Aminotransferase, domain 1"/>
    <property type="match status" value="1"/>
</dbReference>
<gene>
    <name evidence="3" type="ORF">NGAL_HAMBI1145_11930</name>
</gene>
<dbReference type="GO" id="GO:0008483">
    <property type="term" value="F:transaminase activity"/>
    <property type="evidence" value="ECO:0007669"/>
    <property type="project" value="UniProtKB-KW"/>
</dbReference>
<dbReference type="Proteomes" id="UP000046176">
    <property type="component" value="Unassembled WGS sequence"/>
</dbReference>
<accession>A0A0T7FBM8</accession>
<evidence type="ECO:0000313" key="3">
    <source>
        <dbReference type="EMBL" id="CDZ32422.1"/>
    </source>
</evidence>
<protein>
    <submittedName>
        <fullName evidence="3">Aminotransferase, putative</fullName>
    </submittedName>
</protein>
<reference evidence="3 4" key="1">
    <citation type="submission" date="2014-08" db="EMBL/GenBank/DDBJ databases">
        <authorList>
            <person name="Chen Y.-H."/>
        </authorList>
    </citation>
    <scope>NUCLEOTIDE SEQUENCE [LARGE SCALE GENOMIC DNA]</scope>
</reference>
<dbReference type="EMBL" id="CCRH01000003">
    <property type="protein sequence ID" value="CDZ32422.1"/>
    <property type="molecule type" value="Genomic_DNA"/>
</dbReference>
<feature type="domain" description="Aminotransferase class V" evidence="2">
    <location>
        <begin position="54"/>
        <end position="416"/>
    </location>
</feature>
<evidence type="ECO:0000313" key="4">
    <source>
        <dbReference type="Proteomes" id="UP000046176"/>
    </source>
</evidence>
<name>A0A0T7FBM8_NEOGA</name>
<dbReference type="RefSeq" id="WP_080951015.1">
    <property type="nucleotide sequence ID" value="NZ_CCRH01000003.1"/>
</dbReference>
<proteinExistence type="predicted"/>
<keyword evidence="1" id="KW-0663">Pyridoxal phosphate</keyword>
<keyword evidence="3" id="KW-0032">Aminotransferase</keyword>
<organism evidence="3 4">
    <name type="scientific">Neorhizobium galegae bv. officinalis</name>
    <dbReference type="NCBI Taxonomy" id="323656"/>
    <lineage>
        <taxon>Bacteria</taxon>
        <taxon>Pseudomonadati</taxon>
        <taxon>Pseudomonadota</taxon>
        <taxon>Alphaproteobacteria</taxon>
        <taxon>Hyphomicrobiales</taxon>
        <taxon>Rhizobiaceae</taxon>
        <taxon>Rhizobium/Agrobacterium group</taxon>
        <taxon>Neorhizobium</taxon>
    </lineage>
</organism>
<dbReference type="Gene3D" id="3.40.640.10">
    <property type="entry name" value="Type I PLP-dependent aspartate aminotransferase-like (Major domain)"/>
    <property type="match status" value="1"/>
</dbReference>
<evidence type="ECO:0000256" key="1">
    <source>
        <dbReference type="ARBA" id="ARBA00022898"/>
    </source>
</evidence>
<dbReference type="Pfam" id="PF00266">
    <property type="entry name" value="Aminotran_5"/>
    <property type="match status" value="1"/>
</dbReference>
<dbReference type="InterPro" id="IPR015422">
    <property type="entry name" value="PyrdxlP-dep_Trfase_small"/>
</dbReference>
<evidence type="ECO:0000259" key="2">
    <source>
        <dbReference type="Pfam" id="PF00266"/>
    </source>
</evidence>
<dbReference type="InterPro" id="IPR015424">
    <property type="entry name" value="PyrdxlP-dep_Trfase"/>
</dbReference>
<dbReference type="PANTHER" id="PTHR43686:SF1">
    <property type="entry name" value="AMINOTRAN_5 DOMAIN-CONTAINING PROTEIN"/>
    <property type="match status" value="1"/>
</dbReference>
<dbReference type="InterPro" id="IPR000192">
    <property type="entry name" value="Aminotrans_V_dom"/>
</dbReference>